<feature type="transmembrane region" description="Helical" evidence="1">
    <location>
        <begin position="325"/>
        <end position="344"/>
    </location>
</feature>
<feature type="transmembrane region" description="Helical" evidence="1">
    <location>
        <begin position="225"/>
        <end position="244"/>
    </location>
</feature>
<keyword evidence="1" id="KW-0472">Membrane</keyword>
<dbReference type="Proteomes" id="UP000287239">
    <property type="component" value="Unassembled WGS sequence"/>
</dbReference>
<dbReference type="PANTHER" id="PTHR23028">
    <property type="entry name" value="ACETYLTRANSFERASE"/>
    <property type="match status" value="1"/>
</dbReference>
<accession>A0A429ZP66</accession>
<dbReference type="OrthoDB" id="9796461at2"/>
<feature type="transmembrane region" description="Helical" evidence="1">
    <location>
        <begin position="100"/>
        <end position="119"/>
    </location>
</feature>
<evidence type="ECO:0000256" key="1">
    <source>
        <dbReference type="SAM" id="Phobius"/>
    </source>
</evidence>
<reference evidence="3 4" key="1">
    <citation type="submission" date="2017-05" db="EMBL/GenBank/DDBJ databases">
        <title>Vagococcus spp. assemblies.</title>
        <authorList>
            <person name="Gulvik C.A."/>
        </authorList>
    </citation>
    <scope>NUCLEOTIDE SEQUENCE [LARGE SCALE GENOMIC DNA]</scope>
    <source>
        <strain evidence="3 4">NCFB 2777</strain>
    </source>
</reference>
<feature type="transmembrane region" description="Helical" evidence="1">
    <location>
        <begin position="162"/>
        <end position="183"/>
    </location>
</feature>
<comment type="caution">
    <text evidence="3">The sequence shown here is derived from an EMBL/GenBank/DDBJ whole genome shotgun (WGS) entry which is preliminary data.</text>
</comment>
<feature type="domain" description="Acyltransferase 3" evidence="2">
    <location>
        <begin position="32"/>
        <end position="362"/>
    </location>
</feature>
<feature type="transmembrane region" description="Helical" evidence="1">
    <location>
        <begin position="195"/>
        <end position="213"/>
    </location>
</feature>
<name>A0A429ZP66_9ENTE</name>
<dbReference type="AlphaFoldDB" id="A0A429ZP66"/>
<dbReference type="PANTHER" id="PTHR23028:SF53">
    <property type="entry name" value="ACYL_TRANSF_3 DOMAIN-CONTAINING PROTEIN"/>
    <property type="match status" value="1"/>
</dbReference>
<keyword evidence="4" id="KW-1185">Reference proteome</keyword>
<dbReference type="GO" id="GO:0016020">
    <property type="term" value="C:membrane"/>
    <property type="evidence" value="ECO:0007669"/>
    <property type="project" value="TreeGrafter"/>
</dbReference>
<dbReference type="InterPro" id="IPR002656">
    <property type="entry name" value="Acyl_transf_3_dom"/>
</dbReference>
<dbReference type="SUPFAM" id="SSF52266">
    <property type="entry name" value="SGNH hydrolase"/>
    <property type="match status" value="1"/>
</dbReference>
<feature type="transmembrane region" description="Helical" evidence="1">
    <location>
        <begin position="396"/>
        <end position="419"/>
    </location>
</feature>
<protein>
    <recommendedName>
        <fullName evidence="2">Acyltransferase 3 domain-containing protein</fullName>
    </recommendedName>
</protein>
<organism evidence="3 4">
    <name type="scientific">Vagococcus salmoninarum</name>
    <dbReference type="NCBI Taxonomy" id="2739"/>
    <lineage>
        <taxon>Bacteria</taxon>
        <taxon>Bacillati</taxon>
        <taxon>Bacillota</taxon>
        <taxon>Bacilli</taxon>
        <taxon>Lactobacillales</taxon>
        <taxon>Enterococcaceae</taxon>
        <taxon>Vagococcus</taxon>
    </lineage>
</organism>
<evidence type="ECO:0000259" key="2">
    <source>
        <dbReference type="Pfam" id="PF01757"/>
    </source>
</evidence>
<proteinExistence type="predicted"/>
<feature type="transmembrane region" description="Helical" evidence="1">
    <location>
        <begin position="58"/>
        <end position="79"/>
    </location>
</feature>
<gene>
    <name evidence="3" type="ORF">CBF35_08060</name>
</gene>
<keyword evidence="1" id="KW-0812">Transmembrane</keyword>
<dbReference type="GO" id="GO:0009103">
    <property type="term" value="P:lipopolysaccharide biosynthetic process"/>
    <property type="evidence" value="ECO:0007669"/>
    <property type="project" value="TreeGrafter"/>
</dbReference>
<sequence>MCRNKPKGVCDDFRCRRQCFVTTSEKTKSYLPSIDGLRALAIIFVLGYHFRLPFWRGGFIGVDIFFLLSGYLITTGLLREWQKSGEFNFKEFWLKRLRRLLPALVVMVVVILLISFLFYPKVFSKSWGDGLAGILQVNNWWAIFQEIPYFDTFGSPSPFKHLWSLGIEGQFYFFWPLVLFGLLKLLKKRQHVLKIIIGVGILSALLMAVLYGNSGIDRVYYGTDTRLFTILAGCSLGFIWPYTILPPTISRQTRELFDGLGLLSLVGLIMLAMLLNEYQSFLYRGGFVLVAVLTIILVTTLVLPTTRMGAYFSHPWLIWIGQRSYSIYLWHFPIIALTTPVKLIGTFQPLLISLQLLLTLLISEFSFRWLEEPIRKEGLKNYLKKLKTFKLKSHPLVAVLASSVLLIGVVLGGTSYFLVAPKKNVQPPAPVIEESTTSSSEVSKPVITDILVIGDSIISGAEEALTKAVPGIVIDGKIGRQLVDASELLEKKYMKINHDKALLILELGSNSPFEPKELESFLKKIEKAHVMIINTRVPRDWEKDVNRLLAEATLNEDKRLLLDWYSLAINNPALLAEDGIHLEPGEGVNAYTKLVTDGLENYDIQLK</sequence>
<dbReference type="GO" id="GO:0016747">
    <property type="term" value="F:acyltransferase activity, transferring groups other than amino-acyl groups"/>
    <property type="evidence" value="ECO:0007669"/>
    <property type="project" value="InterPro"/>
</dbReference>
<keyword evidence="1" id="KW-1133">Transmembrane helix</keyword>
<feature type="transmembrane region" description="Helical" evidence="1">
    <location>
        <begin position="281"/>
        <end position="304"/>
    </location>
</feature>
<dbReference type="Pfam" id="PF01757">
    <property type="entry name" value="Acyl_transf_3"/>
    <property type="match status" value="1"/>
</dbReference>
<dbReference type="EMBL" id="NGJU01000010">
    <property type="protein sequence ID" value="RST95503.1"/>
    <property type="molecule type" value="Genomic_DNA"/>
</dbReference>
<evidence type="ECO:0000313" key="3">
    <source>
        <dbReference type="EMBL" id="RST95503.1"/>
    </source>
</evidence>
<dbReference type="InterPro" id="IPR050879">
    <property type="entry name" value="Acyltransferase_3"/>
</dbReference>
<evidence type="ECO:0000313" key="4">
    <source>
        <dbReference type="Proteomes" id="UP000287239"/>
    </source>
</evidence>
<feature type="transmembrane region" description="Helical" evidence="1">
    <location>
        <begin position="36"/>
        <end position="52"/>
    </location>
</feature>
<feature type="transmembrane region" description="Helical" evidence="1">
    <location>
        <begin position="256"/>
        <end position="275"/>
    </location>
</feature>